<gene>
    <name evidence="2" type="ORF">Q8814_24125</name>
</gene>
<feature type="domain" description="Zinc-ribbon 15" evidence="1">
    <location>
        <begin position="22"/>
        <end position="67"/>
    </location>
</feature>
<proteinExistence type="predicted"/>
<dbReference type="RefSeq" id="WP_330154501.1">
    <property type="nucleotide sequence ID" value="NZ_JAUZMZ010000244.1"/>
</dbReference>
<name>A0ABU7K0S8_9NOCA</name>
<organism evidence="2 3">
    <name type="scientific">Rhodococcus chondri</name>
    <dbReference type="NCBI Taxonomy" id="3065941"/>
    <lineage>
        <taxon>Bacteria</taxon>
        <taxon>Bacillati</taxon>
        <taxon>Actinomycetota</taxon>
        <taxon>Actinomycetes</taxon>
        <taxon>Mycobacteriales</taxon>
        <taxon>Nocardiaceae</taxon>
        <taxon>Rhodococcus</taxon>
    </lineage>
</organism>
<evidence type="ECO:0000313" key="3">
    <source>
        <dbReference type="Proteomes" id="UP001331936"/>
    </source>
</evidence>
<evidence type="ECO:0000259" key="1">
    <source>
        <dbReference type="Pfam" id="PF17032"/>
    </source>
</evidence>
<dbReference type="Proteomes" id="UP001331936">
    <property type="component" value="Unassembled WGS sequence"/>
</dbReference>
<protein>
    <submittedName>
        <fullName evidence="2">Zinc-ribbon domain-containing protein</fullName>
    </submittedName>
</protein>
<reference evidence="2 3" key="1">
    <citation type="submission" date="2023-08" db="EMBL/GenBank/DDBJ databases">
        <authorList>
            <person name="Girao M."/>
            <person name="Carvalho M.F."/>
        </authorList>
    </citation>
    <scope>NUCLEOTIDE SEQUENCE [LARGE SCALE GENOMIC DNA]</scope>
    <source>
        <strain evidence="2 3">CC-R104</strain>
    </source>
</reference>
<sequence length="68" mass="7990">MVFLLFGFGTKRQHLGPGQTRTCPRCHNTTQWARMRDFKQFTLFFVPIARWNRRQLEECGICGTAVEV</sequence>
<comment type="caution">
    <text evidence="2">The sequence shown here is derived from an EMBL/GenBank/DDBJ whole genome shotgun (WGS) entry which is preliminary data.</text>
</comment>
<dbReference type="InterPro" id="IPR031493">
    <property type="entry name" value="Zinc_ribbon_15"/>
</dbReference>
<accession>A0ABU7K0S8</accession>
<keyword evidence="3" id="KW-1185">Reference proteome</keyword>
<evidence type="ECO:0000313" key="2">
    <source>
        <dbReference type="EMBL" id="MEE2035157.1"/>
    </source>
</evidence>
<dbReference type="EMBL" id="JAUZMZ010000244">
    <property type="protein sequence ID" value="MEE2035157.1"/>
    <property type="molecule type" value="Genomic_DNA"/>
</dbReference>
<dbReference type="Pfam" id="PF17032">
    <property type="entry name" value="Zn_ribbon_15"/>
    <property type="match status" value="1"/>
</dbReference>